<dbReference type="EMBL" id="BAABDO010000024">
    <property type="protein sequence ID" value="GAA4137596.1"/>
    <property type="molecule type" value="Genomic_DNA"/>
</dbReference>
<evidence type="ECO:0000313" key="3">
    <source>
        <dbReference type="Proteomes" id="UP001500266"/>
    </source>
</evidence>
<dbReference type="RefSeq" id="WP_345020142.1">
    <property type="nucleotide sequence ID" value="NZ_BAABDO010000024.1"/>
</dbReference>
<accession>A0ABP7YKP1</accession>
<evidence type="ECO:0000313" key="2">
    <source>
        <dbReference type="EMBL" id="GAA4137596.1"/>
    </source>
</evidence>
<feature type="region of interest" description="Disordered" evidence="1">
    <location>
        <begin position="1"/>
        <end position="26"/>
    </location>
</feature>
<proteinExistence type="predicted"/>
<dbReference type="Proteomes" id="UP001500266">
    <property type="component" value="Unassembled WGS sequence"/>
</dbReference>
<protein>
    <submittedName>
        <fullName evidence="2">Uncharacterized protein</fullName>
    </submittedName>
</protein>
<comment type="caution">
    <text evidence="2">The sequence shown here is derived from an EMBL/GenBank/DDBJ whole genome shotgun (WGS) entry which is preliminary data.</text>
</comment>
<name>A0ABP7YKP1_9ACTN</name>
<organism evidence="2 3">
    <name type="scientific">Actinomadura keratinilytica</name>
    <dbReference type="NCBI Taxonomy" id="547461"/>
    <lineage>
        <taxon>Bacteria</taxon>
        <taxon>Bacillati</taxon>
        <taxon>Actinomycetota</taxon>
        <taxon>Actinomycetes</taxon>
        <taxon>Streptosporangiales</taxon>
        <taxon>Thermomonosporaceae</taxon>
        <taxon>Actinomadura</taxon>
    </lineage>
</organism>
<gene>
    <name evidence="2" type="ORF">GCM10022416_22240</name>
</gene>
<evidence type="ECO:0000256" key="1">
    <source>
        <dbReference type="SAM" id="MobiDB-lite"/>
    </source>
</evidence>
<reference evidence="3" key="1">
    <citation type="journal article" date="2019" name="Int. J. Syst. Evol. Microbiol.">
        <title>The Global Catalogue of Microorganisms (GCM) 10K type strain sequencing project: providing services to taxonomists for standard genome sequencing and annotation.</title>
        <authorList>
            <consortium name="The Broad Institute Genomics Platform"/>
            <consortium name="The Broad Institute Genome Sequencing Center for Infectious Disease"/>
            <person name="Wu L."/>
            <person name="Ma J."/>
        </authorList>
    </citation>
    <scope>NUCLEOTIDE SEQUENCE [LARGE SCALE GENOMIC DNA]</scope>
    <source>
        <strain evidence="3">JCM 17316</strain>
    </source>
</reference>
<keyword evidence="3" id="KW-1185">Reference proteome</keyword>
<sequence length="71" mass="7927">MPAADLTDPATSTAHPQDRIPSVREQGPDWRQVNLYFADWENAEHAVAVRLVLEDVTGTSGAWCFIRSYPV</sequence>
<feature type="compositionally biased region" description="Basic and acidic residues" evidence="1">
    <location>
        <begin position="16"/>
        <end position="26"/>
    </location>
</feature>